<keyword evidence="6 9" id="KW-0472">Membrane</keyword>
<dbReference type="PANTHER" id="PTHR45695">
    <property type="entry name" value="LEUCOKININ RECEPTOR-RELATED"/>
    <property type="match status" value="1"/>
</dbReference>
<dbReference type="SUPFAM" id="SSF81321">
    <property type="entry name" value="Family A G protein-coupled receptor-like"/>
    <property type="match status" value="1"/>
</dbReference>
<comment type="similarity">
    <text evidence="2">Belongs to the G-protein coupled receptor 1 family.</text>
</comment>
<dbReference type="GO" id="GO:0004930">
    <property type="term" value="F:G protein-coupled receptor activity"/>
    <property type="evidence" value="ECO:0007669"/>
    <property type="project" value="UniProtKB-KW"/>
</dbReference>
<feature type="transmembrane region" description="Helical" evidence="9">
    <location>
        <begin position="19"/>
        <end position="38"/>
    </location>
</feature>
<evidence type="ECO:0000256" key="2">
    <source>
        <dbReference type="ARBA" id="ARBA00010663"/>
    </source>
</evidence>
<dbReference type="PRINTS" id="PR00237">
    <property type="entry name" value="GPCRRHODOPSN"/>
</dbReference>
<keyword evidence="8" id="KW-0807">Transducer</keyword>
<gene>
    <name evidence="11" type="ORF">ONB1V03_LOCUS13064</name>
</gene>
<evidence type="ECO:0000256" key="3">
    <source>
        <dbReference type="ARBA" id="ARBA00022692"/>
    </source>
</evidence>
<name>A0A7R9MA69_9ACAR</name>
<feature type="non-terminal residue" evidence="11">
    <location>
        <position position="1"/>
    </location>
</feature>
<organism evidence="11">
    <name type="scientific">Oppiella nova</name>
    <dbReference type="NCBI Taxonomy" id="334625"/>
    <lineage>
        <taxon>Eukaryota</taxon>
        <taxon>Metazoa</taxon>
        <taxon>Ecdysozoa</taxon>
        <taxon>Arthropoda</taxon>
        <taxon>Chelicerata</taxon>
        <taxon>Arachnida</taxon>
        <taxon>Acari</taxon>
        <taxon>Acariformes</taxon>
        <taxon>Sarcoptiformes</taxon>
        <taxon>Oribatida</taxon>
        <taxon>Brachypylina</taxon>
        <taxon>Oppioidea</taxon>
        <taxon>Oppiidae</taxon>
        <taxon>Oppiella</taxon>
    </lineage>
</organism>
<dbReference type="GO" id="GO:0005886">
    <property type="term" value="C:plasma membrane"/>
    <property type="evidence" value="ECO:0007669"/>
    <property type="project" value="TreeGrafter"/>
</dbReference>
<dbReference type="Gene3D" id="1.20.1070.10">
    <property type="entry name" value="Rhodopsin 7-helix transmembrane proteins"/>
    <property type="match status" value="1"/>
</dbReference>
<feature type="non-terminal residue" evidence="11">
    <location>
        <position position="206"/>
    </location>
</feature>
<dbReference type="PROSITE" id="PS50262">
    <property type="entry name" value="G_PROTEIN_RECEP_F1_2"/>
    <property type="match status" value="1"/>
</dbReference>
<dbReference type="EMBL" id="OC925917">
    <property type="protein sequence ID" value="CAD7656427.1"/>
    <property type="molecule type" value="Genomic_DNA"/>
</dbReference>
<dbReference type="InterPro" id="IPR000276">
    <property type="entry name" value="GPCR_Rhodpsn"/>
</dbReference>
<keyword evidence="12" id="KW-1185">Reference proteome</keyword>
<dbReference type="Proteomes" id="UP000728032">
    <property type="component" value="Unassembled WGS sequence"/>
</dbReference>
<reference evidence="11" key="1">
    <citation type="submission" date="2020-11" db="EMBL/GenBank/DDBJ databases">
        <authorList>
            <person name="Tran Van P."/>
        </authorList>
    </citation>
    <scope>NUCLEOTIDE SEQUENCE</scope>
</reference>
<evidence type="ECO:0000313" key="12">
    <source>
        <dbReference type="Proteomes" id="UP000728032"/>
    </source>
</evidence>
<dbReference type="InterPro" id="IPR017452">
    <property type="entry name" value="GPCR_Rhodpsn_7TM"/>
</dbReference>
<dbReference type="Pfam" id="PF00001">
    <property type="entry name" value="7tm_1"/>
    <property type="match status" value="1"/>
</dbReference>
<evidence type="ECO:0000313" key="11">
    <source>
        <dbReference type="EMBL" id="CAD7656427.1"/>
    </source>
</evidence>
<keyword evidence="4 9" id="KW-1133">Transmembrane helix</keyword>
<feature type="domain" description="G-protein coupled receptors family 1 profile" evidence="10">
    <location>
        <begin position="1"/>
        <end position="196"/>
    </location>
</feature>
<evidence type="ECO:0000256" key="8">
    <source>
        <dbReference type="ARBA" id="ARBA00023224"/>
    </source>
</evidence>
<keyword evidence="3 9" id="KW-0812">Transmembrane</keyword>
<dbReference type="OrthoDB" id="10037617at2759"/>
<accession>A0A7R9MA69</accession>
<dbReference type="PANTHER" id="PTHR45695:SF15">
    <property type="entry name" value="OPSIN RH2"/>
    <property type="match status" value="1"/>
</dbReference>
<protein>
    <recommendedName>
        <fullName evidence="10">G-protein coupled receptors family 1 profile domain-containing protein</fullName>
    </recommendedName>
</protein>
<dbReference type="AlphaFoldDB" id="A0A7R9MA69"/>
<evidence type="ECO:0000256" key="9">
    <source>
        <dbReference type="SAM" id="Phobius"/>
    </source>
</evidence>
<evidence type="ECO:0000256" key="5">
    <source>
        <dbReference type="ARBA" id="ARBA00023040"/>
    </source>
</evidence>
<keyword evidence="5" id="KW-0297">G-protein coupled receptor</keyword>
<keyword evidence="7" id="KW-0675">Receptor</keyword>
<sequence>YFAIVYPFRSQQCIKSHKFSAILLIWFVGIVIGSSQLIKSKAVPFEYNDDSYYDCREDWADFEGKLYTIFIFGVTFVVPIVALIFVYTKIGIHLLKNEMPGIPDRNRDEYRNNRNIKIQSRRMDREGKGCIFKMLFTIVMLFAICWLPIHIFSLLVWFYPNILNLKLKVEYFTYVGTYFFCHWISQFHSLVNPIVYCFMSENFRYM</sequence>
<dbReference type="EMBL" id="CAJPVJ010011092">
    <property type="protein sequence ID" value="CAG2173614.1"/>
    <property type="molecule type" value="Genomic_DNA"/>
</dbReference>
<evidence type="ECO:0000259" key="10">
    <source>
        <dbReference type="PROSITE" id="PS50262"/>
    </source>
</evidence>
<evidence type="ECO:0000256" key="7">
    <source>
        <dbReference type="ARBA" id="ARBA00023170"/>
    </source>
</evidence>
<comment type="subcellular location">
    <subcellularLocation>
        <location evidence="1">Membrane</location>
        <topology evidence="1">Multi-pass membrane protein</topology>
    </subcellularLocation>
</comment>
<evidence type="ECO:0000256" key="1">
    <source>
        <dbReference type="ARBA" id="ARBA00004141"/>
    </source>
</evidence>
<feature type="transmembrane region" description="Helical" evidence="9">
    <location>
        <begin position="171"/>
        <end position="198"/>
    </location>
</feature>
<feature type="transmembrane region" description="Helical" evidence="9">
    <location>
        <begin position="66"/>
        <end position="87"/>
    </location>
</feature>
<evidence type="ECO:0000256" key="4">
    <source>
        <dbReference type="ARBA" id="ARBA00022989"/>
    </source>
</evidence>
<proteinExistence type="inferred from homology"/>
<evidence type="ECO:0000256" key="6">
    <source>
        <dbReference type="ARBA" id="ARBA00023136"/>
    </source>
</evidence>
<feature type="transmembrane region" description="Helical" evidence="9">
    <location>
        <begin position="131"/>
        <end position="159"/>
    </location>
</feature>